<evidence type="ECO:0000313" key="2">
    <source>
        <dbReference type="Proteomes" id="UP000644660"/>
    </source>
</evidence>
<dbReference type="GO" id="GO:0005634">
    <property type="term" value="C:nucleus"/>
    <property type="evidence" value="ECO:0007669"/>
    <property type="project" value="TreeGrafter"/>
</dbReference>
<dbReference type="RefSeq" id="XP_041404491.1">
    <property type="nucleotide sequence ID" value="XM_041548557.1"/>
</dbReference>
<dbReference type="OrthoDB" id="512915at2759"/>
<dbReference type="PANTHER" id="PTHR31010:SF2">
    <property type="entry name" value="RAN-SPECIFIC GTPASE-ACTIVATING PROTEIN 30"/>
    <property type="match status" value="1"/>
</dbReference>
<proteinExistence type="predicted"/>
<dbReference type="GO" id="GO:0030695">
    <property type="term" value="F:GTPase regulator activity"/>
    <property type="evidence" value="ECO:0007669"/>
    <property type="project" value="TreeGrafter"/>
</dbReference>
<evidence type="ECO:0000313" key="1">
    <source>
        <dbReference type="EMBL" id="CAB4252453.1"/>
    </source>
</evidence>
<gene>
    <name evidence="1" type="ORF">KABA2_01S13992</name>
</gene>
<dbReference type="AlphaFoldDB" id="A0A8H2VBZ3"/>
<dbReference type="EMBL" id="CAEFZW010000001">
    <property type="protein sequence ID" value="CAB4252453.1"/>
    <property type="molecule type" value="Genomic_DNA"/>
</dbReference>
<dbReference type="Proteomes" id="UP000644660">
    <property type="component" value="Unassembled WGS sequence"/>
</dbReference>
<name>A0A8H2VBZ3_9SACH</name>
<reference evidence="1 2" key="1">
    <citation type="submission" date="2020-05" db="EMBL/GenBank/DDBJ databases">
        <authorList>
            <person name="Casaregola S."/>
            <person name="Devillers H."/>
            <person name="Grondin C."/>
        </authorList>
    </citation>
    <scope>NUCLEOTIDE SEQUENCE [LARGE SCALE GENOMIC DNA]</scope>
    <source>
        <strain evidence="1 2">CLIB 1767</strain>
    </source>
</reference>
<dbReference type="PANTHER" id="PTHR31010">
    <property type="entry name" value="RAN-SPECIFIC GTPASE-ACTIVATING PROTEIN 30-RELATED"/>
    <property type="match status" value="1"/>
</dbReference>
<accession>A0A8H2VBZ3</accession>
<protein>
    <submittedName>
        <fullName evidence="1">Similar to Saccharomyces cerevisiae YGL164C YRB30 RanGTP-binding protein, inhibits RanGAP1 (Rna1p)-mediated GTP hydrolysis of RanGTP (Gsp1p)</fullName>
    </submittedName>
</protein>
<dbReference type="Pfam" id="PF05508">
    <property type="entry name" value="Ran-binding"/>
    <property type="match status" value="1"/>
</dbReference>
<keyword evidence="2" id="KW-1185">Reference proteome</keyword>
<dbReference type="InterPro" id="IPR008812">
    <property type="entry name" value="Ran_GTP-bd-rel"/>
</dbReference>
<dbReference type="GeneID" id="64855581"/>
<comment type="caution">
    <text evidence="1">The sequence shown here is derived from an EMBL/GenBank/DDBJ whole genome shotgun (WGS) entry which is preliminary data.</text>
</comment>
<organism evidence="1 2">
    <name type="scientific">Maudiozyma barnettii</name>
    <dbReference type="NCBI Taxonomy" id="61262"/>
    <lineage>
        <taxon>Eukaryota</taxon>
        <taxon>Fungi</taxon>
        <taxon>Dikarya</taxon>
        <taxon>Ascomycota</taxon>
        <taxon>Saccharomycotina</taxon>
        <taxon>Saccharomycetes</taxon>
        <taxon>Saccharomycetales</taxon>
        <taxon>Saccharomycetaceae</taxon>
        <taxon>Maudiozyma</taxon>
    </lineage>
</organism>
<sequence length="417" mass="47025">MDELLARAGSQAVTFAVKSGVSLASSYAIKTISNFLIQIPSAESQNFLELKIELENRIDIVSSAIDLIKLVAARGNTNLQSTLKITENLKQEINQFDSNIQKLLHAIEDSKLQKSKNEAIHEAERYIKDLLRRIQEITPYINLALTTSGANLSSALPKTISPGLLLKASNFICLNNDKFSGNPKSSHQVGPTFEITLFSIFYNINSKDHINWKEDMKRAFVKIYRVPSEEGDDSFKYNLSIKQSFNDERYHNVEDGEEVPRNISLETQKIEKIFFSVSGKLLKLEEHDSAVLILKVDDKKEDESGRKTESTISWYALGGYEPGVDNSNNSEEEEIEDGIQETQNTDTVDYSKSIGLMEYIIRLTSLQQNDQNNILSINDERLALYLHDENPNSIKKGVLDINEVTKNLKKVSLQGNI</sequence>
<dbReference type="GO" id="GO:0005737">
    <property type="term" value="C:cytoplasm"/>
    <property type="evidence" value="ECO:0007669"/>
    <property type="project" value="TreeGrafter"/>
</dbReference>